<dbReference type="InterPro" id="IPR003431">
    <property type="entry name" value="B-propeller_Phytase"/>
</dbReference>
<dbReference type="EMBL" id="CP063373">
    <property type="protein sequence ID" value="QOV40373.1"/>
    <property type="molecule type" value="Genomic_DNA"/>
</dbReference>
<proteinExistence type="predicted"/>
<reference evidence="2 3" key="1">
    <citation type="submission" date="2020-10" db="EMBL/GenBank/DDBJ databases">
        <title>Streptomyces ferrugineus complate genome analysis.</title>
        <authorList>
            <person name="Anwar N."/>
        </authorList>
    </citation>
    <scope>NUCLEOTIDE SEQUENCE [LARGE SCALE GENOMIC DNA]</scope>
    <source>
        <strain evidence="2 3">CCTCC AA2014009</strain>
    </source>
</reference>
<dbReference type="KEGG" id="sfeu:IM697_19370"/>
<dbReference type="AlphaFoldDB" id="A0A7M2SXV3"/>
<organism evidence="2 3">
    <name type="scientific">Streptomyces ferrugineus</name>
    <dbReference type="NCBI Taxonomy" id="1413221"/>
    <lineage>
        <taxon>Bacteria</taxon>
        <taxon>Bacillati</taxon>
        <taxon>Actinomycetota</taxon>
        <taxon>Actinomycetes</taxon>
        <taxon>Kitasatosporales</taxon>
        <taxon>Streptomycetaceae</taxon>
        <taxon>Streptomyces</taxon>
    </lineage>
</organism>
<dbReference type="GO" id="GO:0016158">
    <property type="term" value="F:inositol hexakisphosphate 3-phosphatase activity"/>
    <property type="evidence" value="ECO:0007669"/>
    <property type="project" value="InterPro"/>
</dbReference>
<dbReference type="PROSITE" id="PS51662">
    <property type="entry name" value="BP_PHYTASE"/>
    <property type="match status" value="1"/>
</dbReference>
<gene>
    <name evidence="2" type="ORF">IM697_19370</name>
</gene>
<dbReference type="Gene3D" id="2.120.10.30">
    <property type="entry name" value="TolB, C-terminal domain"/>
    <property type="match status" value="1"/>
</dbReference>
<keyword evidence="3" id="KW-1185">Reference proteome</keyword>
<dbReference type="Proteomes" id="UP000594205">
    <property type="component" value="Chromosome"/>
</dbReference>
<dbReference type="InterPro" id="IPR011042">
    <property type="entry name" value="6-blade_b-propeller_TolB-like"/>
</dbReference>
<dbReference type="SUPFAM" id="SSF50956">
    <property type="entry name" value="Thermostable phytase (3-phytase)"/>
    <property type="match status" value="1"/>
</dbReference>
<feature type="domain" description="BPP" evidence="1">
    <location>
        <begin position="41"/>
        <end position="446"/>
    </location>
</feature>
<accession>A0A7M2SXV3</accession>
<dbReference type="Pfam" id="PF02333">
    <property type="entry name" value="Phytase"/>
    <property type="match status" value="2"/>
</dbReference>
<evidence type="ECO:0000313" key="2">
    <source>
        <dbReference type="EMBL" id="QOV40373.1"/>
    </source>
</evidence>
<name>A0A7M2SXV3_9ACTN</name>
<evidence type="ECO:0000259" key="1">
    <source>
        <dbReference type="PROSITE" id="PS51662"/>
    </source>
</evidence>
<sequence length="463" mass="49640">MKPSAHPHRPPIPSRQSLFLPRSIVSASALSTLTAALLMVTGAPAPQPVSVSARVETPAVYDDEAGGDADADDPAVWVDPRHPGRSLVIATLKEAGLDVYGLDGRRLQRIAAPAAPGEDAAPGRFNNVDVVYGFELDGERTDLALVSDRGRDRVRAYAIDPAAVRAGRPPLKDVTAANAAPVFSASEADVDDQRTAYGLAAFSDDDNAYVAVSRRSETRVRLLRLEDRDGRVGYRTEDTLDLPASFTLPNGESWTPCADPGDHAQVEGMVVDQEEHVLYAAQEDVGLWRIDLDDEEFGRPRLIDRVREYGTPWTYDPEAEEECVIDSADDPGFGGEHLSADAEGATIYHAADGKGYLLASSQGDDTFAVYERGGRNAYLGSFAVTDSAATDGVQHSDGSAVVNVPLGRSFPKGLLVTHDGEATPADGDREGTNFKFTGWESVADAFPKPLTIDTESFDPRDTD</sequence>
<protein>
    <submittedName>
        <fullName evidence="2">Phytase</fullName>
    </submittedName>
</protein>
<evidence type="ECO:0000313" key="3">
    <source>
        <dbReference type="Proteomes" id="UP000594205"/>
    </source>
</evidence>